<accession>A0A1H2VBZ9</accession>
<dbReference type="RefSeq" id="WP_093262281.1">
    <property type="nucleotide sequence ID" value="NZ_FNOK01000004.1"/>
</dbReference>
<dbReference type="OrthoDB" id="3694254at2"/>
<feature type="region of interest" description="Disordered" evidence="1">
    <location>
        <begin position="116"/>
        <end position="137"/>
    </location>
</feature>
<gene>
    <name evidence="2" type="ORF">SAMN05216215_1004269</name>
</gene>
<organism evidence="2 3">
    <name type="scientific">Saccharopolyspora shandongensis</name>
    <dbReference type="NCBI Taxonomy" id="418495"/>
    <lineage>
        <taxon>Bacteria</taxon>
        <taxon>Bacillati</taxon>
        <taxon>Actinomycetota</taxon>
        <taxon>Actinomycetes</taxon>
        <taxon>Pseudonocardiales</taxon>
        <taxon>Pseudonocardiaceae</taxon>
        <taxon>Saccharopolyspora</taxon>
    </lineage>
</organism>
<evidence type="ECO:0000256" key="1">
    <source>
        <dbReference type="SAM" id="MobiDB-lite"/>
    </source>
</evidence>
<dbReference type="STRING" id="418495.SAMN05216215_1004269"/>
<protein>
    <recommendedName>
        <fullName evidence="4">Excreted virulence factor EspC, type VII ESX diderm</fullName>
    </recommendedName>
</protein>
<reference evidence="3" key="1">
    <citation type="submission" date="2016-10" db="EMBL/GenBank/DDBJ databases">
        <authorList>
            <person name="Varghese N."/>
            <person name="Submissions S."/>
        </authorList>
    </citation>
    <scope>NUCLEOTIDE SEQUENCE [LARGE SCALE GENOMIC DNA]</scope>
    <source>
        <strain evidence="3">CGMCC 4.3530</strain>
    </source>
</reference>
<dbReference type="AlphaFoldDB" id="A0A1H2VBZ9"/>
<sequence>MTSADASGFAAAKEGLKAISGRTQWINQQVGSGKLSLDPDVADKAAKRCEEEIRELARLLRDSDQITRLSGLGNYPDGQQLTQRFVDKASAPGAGALDLVRQLQDELQKQADAFRAAAKDYRATDEQISDDLQRGIK</sequence>
<evidence type="ECO:0000313" key="3">
    <source>
        <dbReference type="Proteomes" id="UP000199529"/>
    </source>
</evidence>
<keyword evidence="3" id="KW-1185">Reference proteome</keyword>
<dbReference type="EMBL" id="FNOK01000004">
    <property type="protein sequence ID" value="SDW65856.1"/>
    <property type="molecule type" value="Genomic_DNA"/>
</dbReference>
<evidence type="ECO:0000313" key="2">
    <source>
        <dbReference type="EMBL" id="SDW65856.1"/>
    </source>
</evidence>
<proteinExistence type="predicted"/>
<name>A0A1H2VBZ9_9PSEU</name>
<evidence type="ECO:0008006" key="4">
    <source>
        <dbReference type="Google" id="ProtNLM"/>
    </source>
</evidence>
<dbReference type="Proteomes" id="UP000199529">
    <property type="component" value="Unassembled WGS sequence"/>
</dbReference>
<feature type="compositionally biased region" description="Basic and acidic residues" evidence="1">
    <location>
        <begin position="117"/>
        <end position="137"/>
    </location>
</feature>